<proteinExistence type="predicted"/>
<dbReference type="GeneID" id="19402351"/>
<evidence type="ECO:0000256" key="2">
    <source>
        <dbReference type="SAM" id="Phobius"/>
    </source>
</evidence>
<feature type="compositionally biased region" description="Polar residues" evidence="1">
    <location>
        <begin position="22"/>
        <end position="31"/>
    </location>
</feature>
<gene>
    <name evidence="3" type="ORF">SETTUDRAFT_20752</name>
</gene>
<sequence>MRPFATVETVPEEDAMKDGGPPNSNNTTTAFASMPPESTIRSNDNTSSSTTPPPVSHNVPEKPQSVSPNAPANPKSISTHASPTLRTPQNPYLSGPSPDLISSIFPNELPRRPAPKRAPFKRLLRMPVRVTPVRRHDKHEAGTAQTEFQMLDIDLGEQRQRDHQEQEQEQQSSDTSAQQERIRRIKFWALILGGTLLCVMIGMLVYLIVSIREVVAEDRGGR</sequence>
<dbReference type="EMBL" id="KB908703">
    <property type="protein sequence ID" value="EOA85235.1"/>
    <property type="molecule type" value="Genomic_DNA"/>
</dbReference>
<feature type="region of interest" description="Disordered" evidence="1">
    <location>
        <begin position="1"/>
        <end position="99"/>
    </location>
</feature>
<feature type="compositionally biased region" description="Low complexity" evidence="1">
    <location>
        <begin position="169"/>
        <end position="178"/>
    </location>
</feature>
<accession>R0IJA3</accession>
<reference evidence="3 4" key="1">
    <citation type="journal article" date="2012" name="PLoS Pathog.">
        <title>Diverse lifestyles and strategies of plant pathogenesis encoded in the genomes of eighteen Dothideomycetes fungi.</title>
        <authorList>
            <person name="Ohm R.A."/>
            <person name="Feau N."/>
            <person name="Henrissat B."/>
            <person name="Schoch C.L."/>
            <person name="Horwitz B.A."/>
            <person name="Barry K.W."/>
            <person name="Condon B.J."/>
            <person name="Copeland A.C."/>
            <person name="Dhillon B."/>
            <person name="Glaser F."/>
            <person name="Hesse C.N."/>
            <person name="Kosti I."/>
            <person name="LaButti K."/>
            <person name="Lindquist E.A."/>
            <person name="Lucas S."/>
            <person name="Salamov A.A."/>
            <person name="Bradshaw R.E."/>
            <person name="Ciuffetti L."/>
            <person name="Hamelin R.C."/>
            <person name="Kema G.H.J."/>
            <person name="Lawrence C."/>
            <person name="Scott J.A."/>
            <person name="Spatafora J.W."/>
            <person name="Turgeon B.G."/>
            <person name="de Wit P.J.G.M."/>
            <person name="Zhong S."/>
            <person name="Goodwin S.B."/>
            <person name="Grigoriev I.V."/>
        </authorList>
    </citation>
    <scope>NUCLEOTIDE SEQUENCE [LARGE SCALE GENOMIC DNA]</scope>
    <source>
        <strain evidence="4">28A</strain>
    </source>
</reference>
<feature type="transmembrane region" description="Helical" evidence="2">
    <location>
        <begin position="187"/>
        <end position="209"/>
    </location>
</feature>
<protein>
    <submittedName>
        <fullName evidence="3">Uncharacterized protein</fullName>
    </submittedName>
</protein>
<name>R0IJA3_EXST2</name>
<dbReference type="AlphaFoldDB" id="R0IJA3"/>
<dbReference type="RefSeq" id="XP_008026924.1">
    <property type="nucleotide sequence ID" value="XM_008028733.1"/>
</dbReference>
<keyword evidence="2" id="KW-1133">Transmembrane helix</keyword>
<keyword evidence="2" id="KW-0472">Membrane</keyword>
<reference evidence="3 4" key="2">
    <citation type="journal article" date="2013" name="PLoS Genet.">
        <title>Comparative genome structure, secondary metabolite, and effector coding capacity across Cochliobolus pathogens.</title>
        <authorList>
            <person name="Condon B.J."/>
            <person name="Leng Y."/>
            <person name="Wu D."/>
            <person name="Bushley K.E."/>
            <person name="Ohm R.A."/>
            <person name="Otillar R."/>
            <person name="Martin J."/>
            <person name="Schackwitz W."/>
            <person name="Grimwood J."/>
            <person name="MohdZainudin N."/>
            <person name="Xue C."/>
            <person name="Wang R."/>
            <person name="Manning V.A."/>
            <person name="Dhillon B."/>
            <person name="Tu Z.J."/>
            <person name="Steffenson B.J."/>
            <person name="Salamov A."/>
            <person name="Sun H."/>
            <person name="Lowry S."/>
            <person name="LaButti K."/>
            <person name="Han J."/>
            <person name="Copeland A."/>
            <person name="Lindquist E."/>
            <person name="Barry K."/>
            <person name="Schmutz J."/>
            <person name="Baker S.E."/>
            <person name="Ciuffetti L.M."/>
            <person name="Grigoriev I.V."/>
            <person name="Zhong S."/>
            <person name="Turgeon B.G."/>
        </authorList>
    </citation>
    <scope>NUCLEOTIDE SEQUENCE [LARGE SCALE GENOMIC DNA]</scope>
    <source>
        <strain evidence="4">28A</strain>
    </source>
</reference>
<evidence type="ECO:0000256" key="1">
    <source>
        <dbReference type="SAM" id="MobiDB-lite"/>
    </source>
</evidence>
<dbReference type="Proteomes" id="UP000016935">
    <property type="component" value="Unassembled WGS sequence"/>
</dbReference>
<keyword evidence="4" id="KW-1185">Reference proteome</keyword>
<evidence type="ECO:0000313" key="3">
    <source>
        <dbReference type="EMBL" id="EOA85235.1"/>
    </source>
</evidence>
<dbReference type="HOGENOM" id="CLU_1246034_0_0_1"/>
<evidence type="ECO:0000313" key="4">
    <source>
        <dbReference type="Proteomes" id="UP000016935"/>
    </source>
</evidence>
<feature type="region of interest" description="Disordered" evidence="1">
    <location>
        <begin position="158"/>
        <end position="178"/>
    </location>
</feature>
<feature type="compositionally biased region" description="Polar residues" evidence="1">
    <location>
        <begin position="64"/>
        <end position="92"/>
    </location>
</feature>
<organism evidence="3 4">
    <name type="scientific">Exserohilum turcicum (strain 28A)</name>
    <name type="common">Northern leaf blight fungus</name>
    <name type="synonym">Setosphaeria turcica</name>
    <dbReference type="NCBI Taxonomy" id="671987"/>
    <lineage>
        <taxon>Eukaryota</taxon>
        <taxon>Fungi</taxon>
        <taxon>Dikarya</taxon>
        <taxon>Ascomycota</taxon>
        <taxon>Pezizomycotina</taxon>
        <taxon>Dothideomycetes</taxon>
        <taxon>Pleosporomycetidae</taxon>
        <taxon>Pleosporales</taxon>
        <taxon>Pleosporineae</taxon>
        <taxon>Pleosporaceae</taxon>
        <taxon>Exserohilum</taxon>
    </lineage>
</organism>
<keyword evidence="2" id="KW-0812">Transmembrane</keyword>